<keyword evidence="3" id="KW-0238">DNA-binding</keyword>
<dbReference type="Gene3D" id="1.10.10.10">
    <property type="entry name" value="Winged helix-like DNA-binding domain superfamily/Winged helix DNA-binding domain"/>
    <property type="match status" value="1"/>
</dbReference>
<evidence type="ECO:0000256" key="3">
    <source>
        <dbReference type="ARBA" id="ARBA00023125"/>
    </source>
</evidence>
<keyword evidence="2" id="KW-0805">Transcription regulation</keyword>
<dbReference type="EMBL" id="OB693000">
    <property type="protein sequence ID" value="CAD7237875.1"/>
    <property type="molecule type" value="Genomic_DNA"/>
</dbReference>
<evidence type="ECO:0000313" key="5">
    <source>
        <dbReference type="EMBL" id="CAD7237875.1"/>
    </source>
</evidence>
<proteinExistence type="inferred from homology"/>
<comment type="similarity">
    <text evidence="1">Belongs to the LysR transcriptional regulatory family.</text>
</comment>
<dbReference type="InterPro" id="IPR000847">
    <property type="entry name" value="LysR_HTH_N"/>
</dbReference>
<dbReference type="OrthoDB" id="10057859at2759"/>
<gene>
    <name evidence="5" type="ORF">CTOB1V02_LOCUS15690</name>
</gene>
<dbReference type="PANTHER" id="PTHR30537">
    <property type="entry name" value="HTH-TYPE TRANSCRIPTIONAL REGULATOR"/>
    <property type="match status" value="1"/>
</dbReference>
<evidence type="ECO:0000256" key="2">
    <source>
        <dbReference type="ARBA" id="ARBA00023015"/>
    </source>
</evidence>
<dbReference type="InterPro" id="IPR036390">
    <property type="entry name" value="WH_DNA-bd_sf"/>
</dbReference>
<dbReference type="GO" id="GO:0003700">
    <property type="term" value="F:DNA-binding transcription factor activity"/>
    <property type="evidence" value="ECO:0007669"/>
    <property type="project" value="InterPro"/>
</dbReference>
<dbReference type="CDD" id="cd08422">
    <property type="entry name" value="PBP2_CrgA_like"/>
    <property type="match status" value="1"/>
</dbReference>
<dbReference type="SUPFAM" id="SSF46785">
    <property type="entry name" value="Winged helix' DNA-binding domain"/>
    <property type="match status" value="1"/>
</dbReference>
<reference evidence="5" key="1">
    <citation type="submission" date="2020-11" db="EMBL/GenBank/DDBJ databases">
        <authorList>
            <person name="Tran Van P."/>
        </authorList>
    </citation>
    <scope>NUCLEOTIDE SEQUENCE</scope>
</reference>
<dbReference type="GO" id="GO:0006351">
    <property type="term" value="P:DNA-templated transcription"/>
    <property type="evidence" value="ECO:0007669"/>
    <property type="project" value="TreeGrafter"/>
</dbReference>
<keyword evidence="4" id="KW-0804">Transcription</keyword>
<dbReference type="FunFam" id="1.10.10.10:FF:000001">
    <property type="entry name" value="LysR family transcriptional regulator"/>
    <property type="match status" value="1"/>
</dbReference>
<dbReference type="Pfam" id="PF00126">
    <property type="entry name" value="HTH_1"/>
    <property type="match status" value="1"/>
</dbReference>
<sequence length="307" mass="34326">MDKFANLEAFVTVVECGSFSGASERLDVAKSAVSRRVGQLEDQLGSRLLNRTTRRLSLTEAGKVFFQQARQVLMDLDDAEQQVSDQQGSLRGLIRLAAPLSFGYLHLAPVLSEFMQRHPEIEMEVSLNDRYINLVEEGIDVAIRIGALEDSNLIARRIADIHLVTIASDAYLQQSGELKSPSDLQHHQGLEYSNLPRGSRWNYRDAQGHELSPIVPCRFRANNGNLLLTMAIDGLGVLKSPLFICGEALRQGQVRQVLQAWEEAPKSMYAVYPPGKLQSRRVRAFTDYLIDRFRNTTGWDGGEVPDA</sequence>
<dbReference type="Gene3D" id="3.40.190.290">
    <property type="match status" value="1"/>
</dbReference>
<evidence type="ECO:0000256" key="1">
    <source>
        <dbReference type="ARBA" id="ARBA00009437"/>
    </source>
</evidence>
<dbReference type="PANTHER" id="PTHR30537:SF5">
    <property type="entry name" value="HTH-TYPE TRANSCRIPTIONAL ACTIVATOR TTDR-RELATED"/>
    <property type="match status" value="1"/>
</dbReference>
<dbReference type="PROSITE" id="PS50931">
    <property type="entry name" value="HTH_LYSR"/>
    <property type="match status" value="1"/>
</dbReference>
<evidence type="ECO:0000256" key="4">
    <source>
        <dbReference type="ARBA" id="ARBA00023163"/>
    </source>
</evidence>
<organism evidence="5">
    <name type="scientific">Cyprideis torosa</name>
    <dbReference type="NCBI Taxonomy" id="163714"/>
    <lineage>
        <taxon>Eukaryota</taxon>
        <taxon>Metazoa</taxon>
        <taxon>Ecdysozoa</taxon>
        <taxon>Arthropoda</taxon>
        <taxon>Crustacea</taxon>
        <taxon>Oligostraca</taxon>
        <taxon>Ostracoda</taxon>
        <taxon>Podocopa</taxon>
        <taxon>Podocopida</taxon>
        <taxon>Cytherocopina</taxon>
        <taxon>Cytheroidea</taxon>
        <taxon>Cytherideidae</taxon>
        <taxon>Cyprideis</taxon>
    </lineage>
</organism>
<dbReference type="GO" id="GO:0043565">
    <property type="term" value="F:sequence-specific DNA binding"/>
    <property type="evidence" value="ECO:0007669"/>
    <property type="project" value="TreeGrafter"/>
</dbReference>
<accession>A0A7R8ZZM9</accession>
<dbReference type="Pfam" id="PF03466">
    <property type="entry name" value="LysR_substrate"/>
    <property type="match status" value="1"/>
</dbReference>
<dbReference type="InterPro" id="IPR058163">
    <property type="entry name" value="LysR-type_TF_proteobact-type"/>
</dbReference>
<name>A0A7R8ZZM9_9CRUS</name>
<dbReference type="SUPFAM" id="SSF53850">
    <property type="entry name" value="Periplasmic binding protein-like II"/>
    <property type="match status" value="1"/>
</dbReference>
<dbReference type="AlphaFoldDB" id="A0A7R8ZZM9"/>
<dbReference type="InterPro" id="IPR036388">
    <property type="entry name" value="WH-like_DNA-bd_sf"/>
</dbReference>
<protein>
    <submittedName>
        <fullName evidence="5">Uncharacterized protein</fullName>
    </submittedName>
</protein>
<dbReference type="InterPro" id="IPR005119">
    <property type="entry name" value="LysR_subst-bd"/>
</dbReference>